<dbReference type="AlphaFoldDB" id="A0A3B0XWI1"/>
<organism evidence="5">
    <name type="scientific">hydrothermal vent metagenome</name>
    <dbReference type="NCBI Taxonomy" id="652676"/>
    <lineage>
        <taxon>unclassified sequences</taxon>
        <taxon>metagenomes</taxon>
        <taxon>ecological metagenomes</taxon>
    </lineage>
</organism>
<reference evidence="5" key="1">
    <citation type="submission" date="2018-06" db="EMBL/GenBank/DDBJ databases">
        <authorList>
            <person name="Zhirakovskaya E."/>
        </authorList>
    </citation>
    <scope>NUCLEOTIDE SEQUENCE</scope>
</reference>
<sequence length="237" mass="26372">MSRIPDNRIERIKRNVSLLNWIESTGHEPKKQGNDYVMACVFHDEKTPSLKITPDKNLYHCFGCGAAGSIIDWVMHTQGLDFRAAVEYIEAQQGGVVVPKPVTAQAVQSSLAAEITNTDHQTALQGVLNYYHEALKNTPKALAYLDSRGLNDPDLINTFQLGFSNKALNSILAAKHTQAGKQQRELLRTTGVLKKSGYEHFAGSIVVPIFDHGQCVEIYGRRIQTYSEPRHLYLPGP</sequence>
<dbReference type="SUPFAM" id="SSF57783">
    <property type="entry name" value="Zinc beta-ribbon"/>
    <property type="match status" value="1"/>
</dbReference>
<feature type="non-terminal residue" evidence="5">
    <location>
        <position position="237"/>
    </location>
</feature>
<evidence type="ECO:0000313" key="5">
    <source>
        <dbReference type="EMBL" id="VAW69080.1"/>
    </source>
</evidence>
<accession>A0A3B0XWI1</accession>
<evidence type="ECO:0000256" key="3">
    <source>
        <dbReference type="ARBA" id="ARBA00022833"/>
    </source>
</evidence>
<proteinExistence type="predicted"/>
<dbReference type="PANTHER" id="PTHR30313:SF2">
    <property type="entry name" value="DNA PRIMASE"/>
    <property type="match status" value="1"/>
</dbReference>
<dbReference type="InterPro" id="IPR036977">
    <property type="entry name" value="DNA_primase_Znf_CHC2"/>
</dbReference>
<dbReference type="GO" id="GO:0008270">
    <property type="term" value="F:zinc ion binding"/>
    <property type="evidence" value="ECO:0007669"/>
    <property type="project" value="UniProtKB-KW"/>
</dbReference>
<keyword evidence="3" id="KW-0862">Zinc</keyword>
<name>A0A3B0XWI1_9ZZZZ</name>
<dbReference type="Gene3D" id="3.90.580.10">
    <property type="entry name" value="Zinc finger, CHC2-type domain"/>
    <property type="match status" value="1"/>
</dbReference>
<dbReference type="GO" id="GO:0005737">
    <property type="term" value="C:cytoplasm"/>
    <property type="evidence" value="ECO:0007669"/>
    <property type="project" value="TreeGrafter"/>
</dbReference>
<evidence type="ECO:0000256" key="2">
    <source>
        <dbReference type="ARBA" id="ARBA00022771"/>
    </source>
</evidence>
<dbReference type="GO" id="GO:0003899">
    <property type="term" value="F:DNA-directed RNA polymerase activity"/>
    <property type="evidence" value="ECO:0007669"/>
    <property type="project" value="InterPro"/>
</dbReference>
<dbReference type="Pfam" id="PF08275">
    <property type="entry name" value="DNAG_N"/>
    <property type="match status" value="1"/>
</dbReference>
<evidence type="ECO:0000259" key="4">
    <source>
        <dbReference type="SMART" id="SM00400"/>
    </source>
</evidence>
<dbReference type="EMBL" id="UOFJ01000396">
    <property type="protein sequence ID" value="VAW69080.1"/>
    <property type="molecule type" value="Genomic_DNA"/>
</dbReference>
<dbReference type="SMART" id="SM00400">
    <property type="entry name" value="ZnF_CHCC"/>
    <property type="match status" value="1"/>
</dbReference>
<dbReference type="PANTHER" id="PTHR30313">
    <property type="entry name" value="DNA PRIMASE"/>
    <property type="match status" value="1"/>
</dbReference>
<dbReference type="InterPro" id="IPR002694">
    <property type="entry name" value="Znf_CHC2"/>
</dbReference>
<dbReference type="GO" id="GO:0003677">
    <property type="term" value="F:DNA binding"/>
    <property type="evidence" value="ECO:0007669"/>
    <property type="project" value="InterPro"/>
</dbReference>
<dbReference type="Pfam" id="PF01807">
    <property type="entry name" value="Zn_ribbon_DnaG"/>
    <property type="match status" value="1"/>
</dbReference>
<protein>
    <submittedName>
        <fullName evidence="5">DNA primase, phage associated</fullName>
    </submittedName>
</protein>
<dbReference type="InterPro" id="IPR013264">
    <property type="entry name" value="DNAG_N"/>
</dbReference>
<feature type="domain" description="Zinc finger CHC2-type" evidence="4">
    <location>
        <begin position="36"/>
        <end position="90"/>
    </location>
</feature>
<dbReference type="Gene3D" id="3.90.980.10">
    <property type="entry name" value="DNA primase, catalytic core, N-terminal domain"/>
    <property type="match status" value="1"/>
</dbReference>
<dbReference type="InterPro" id="IPR050219">
    <property type="entry name" value="DnaG_primase"/>
</dbReference>
<gene>
    <name evidence="5" type="ORF">MNBD_GAMMA10-1212</name>
</gene>
<keyword evidence="1" id="KW-0479">Metal-binding</keyword>
<dbReference type="GO" id="GO:0006269">
    <property type="term" value="P:DNA replication, synthesis of primer"/>
    <property type="evidence" value="ECO:0007669"/>
    <property type="project" value="TreeGrafter"/>
</dbReference>
<keyword evidence="2" id="KW-0863">Zinc-finger</keyword>
<dbReference type="InterPro" id="IPR037068">
    <property type="entry name" value="DNA_primase_core_N_sf"/>
</dbReference>
<dbReference type="SUPFAM" id="SSF56731">
    <property type="entry name" value="DNA primase core"/>
    <property type="match status" value="1"/>
</dbReference>
<evidence type="ECO:0000256" key="1">
    <source>
        <dbReference type="ARBA" id="ARBA00022723"/>
    </source>
</evidence>